<dbReference type="SUPFAM" id="SSF53067">
    <property type="entry name" value="Actin-like ATPase domain"/>
    <property type="match status" value="2"/>
</dbReference>
<dbReference type="EMBL" id="MFCV01000044">
    <property type="protein sequence ID" value="OGE30679.1"/>
    <property type="molecule type" value="Genomic_DNA"/>
</dbReference>
<accession>A0A1F5JQ19</accession>
<dbReference type="InterPro" id="IPR050696">
    <property type="entry name" value="FtsA/MreB"/>
</dbReference>
<dbReference type="STRING" id="1797768.A3C59_03115"/>
<dbReference type="Gene3D" id="3.30.1490.300">
    <property type="match status" value="1"/>
</dbReference>
<comment type="caution">
    <text evidence="1">The sequence shown here is derived from an EMBL/GenBank/DDBJ whole genome shotgun (WGS) entry which is preliminary data.</text>
</comment>
<dbReference type="Gene3D" id="3.30.420.40">
    <property type="match status" value="2"/>
</dbReference>
<dbReference type="InterPro" id="IPR043129">
    <property type="entry name" value="ATPase_NBD"/>
</dbReference>
<dbReference type="PIRSF" id="PIRSF019169">
    <property type="entry name" value="PilM"/>
    <property type="match status" value="1"/>
</dbReference>
<name>A0A1F5JQ19_9BACT</name>
<dbReference type="NCBIfam" id="TIGR01175">
    <property type="entry name" value="pilM"/>
    <property type="match status" value="1"/>
</dbReference>
<dbReference type="PANTHER" id="PTHR32432:SF3">
    <property type="entry name" value="ETHANOLAMINE UTILIZATION PROTEIN EUTJ"/>
    <property type="match status" value="1"/>
</dbReference>
<sequence>MAKTSVGLDIGTHSIKVVALSRGDKSPKLISLGSIVSPMPGIISDTTADLEALADSIKKLMTAVKIDEKEVVVALPESKVFTRIIDDLPYLTDSELTSAIVYVSEEFIPMPLTEVNINWQVLARADKNNSVSSKSTKTIVLVVASPKKVTAKYVKVLSMVGLTPKALETETIAVTRSLVGNNPFSPSTLIIQFGSQTTDFATISKGLIWLTRSISSGGLSLTRSLAQHFNFEMSQAEEYKKVYGMRRDQLEGKVYEILKPILDIIVGEAKRVIQAYEAKYPADPIKRVVLSGGGAKMPGLVIYFAENLGLEVQDADPWYFIEKDKDLASKLANDASAYSVAVGLALRED</sequence>
<dbReference type="Proteomes" id="UP000176902">
    <property type="component" value="Unassembled WGS sequence"/>
</dbReference>
<evidence type="ECO:0008006" key="3">
    <source>
        <dbReference type="Google" id="ProtNLM"/>
    </source>
</evidence>
<dbReference type="CDD" id="cd24049">
    <property type="entry name" value="ASKHA_NBD_PilM"/>
    <property type="match status" value="1"/>
</dbReference>
<organism evidence="1 2">
    <name type="scientific">Candidatus Daviesbacteria bacterium RIFCSPHIGHO2_02_FULL_36_13</name>
    <dbReference type="NCBI Taxonomy" id="1797768"/>
    <lineage>
        <taxon>Bacteria</taxon>
        <taxon>Candidatus Daviesiibacteriota</taxon>
    </lineage>
</organism>
<dbReference type="InterPro" id="IPR005883">
    <property type="entry name" value="PilM"/>
</dbReference>
<dbReference type="PANTHER" id="PTHR32432">
    <property type="entry name" value="CELL DIVISION PROTEIN FTSA-RELATED"/>
    <property type="match status" value="1"/>
</dbReference>
<dbReference type="AlphaFoldDB" id="A0A1F5JQ19"/>
<gene>
    <name evidence="1" type="ORF">A3C59_03115</name>
</gene>
<dbReference type="Pfam" id="PF11104">
    <property type="entry name" value="PilM_2"/>
    <property type="match status" value="1"/>
</dbReference>
<protein>
    <recommendedName>
        <fullName evidence="3">SHS2 domain-containing protein</fullName>
    </recommendedName>
</protein>
<evidence type="ECO:0000313" key="2">
    <source>
        <dbReference type="Proteomes" id="UP000176902"/>
    </source>
</evidence>
<evidence type="ECO:0000313" key="1">
    <source>
        <dbReference type="EMBL" id="OGE30679.1"/>
    </source>
</evidence>
<proteinExistence type="predicted"/>
<reference evidence="1 2" key="1">
    <citation type="journal article" date="2016" name="Nat. Commun.">
        <title>Thousands of microbial genomes shed light on interconnected biogeochemical processes in an aquifer system.</title>
        <authorList>
            <person name="Anantharaman K."/>
            <person name="Brown C.T."/>
            <person name="Hug L.A."/>
            <person name="Sharon I."/>
            <person name="Castelle C.J."/>
            <person name="Probst A.J."/>
            <person name="Thomas B.C."/>
            <person name="Singh A."/>
            <person name="Wilkins M.J."/>
            <person name="Karaoz U."/>
            <person name="Brodie E.L."/>
            <person name="Williams K.H."/>
            <person name="Hubbard S.S."/>
            <person name="Banfield J.F."/>
        </authorList>
    </citation>
    <scope>NUCLEOTIDE SEQUENCE [LARGE SCALE GENOMIC DNA]</scope>
</reference>